<dbReference type="AlphaFoldDB" id="M8A9N7"/>
<name>M8A9N7_TRIUA</name>
<dbReference type="PANTHER" id="PTHR48156:SF1">
    <property type="entry name" value="TRANSMEMBRANE PROTEIN"/>
    <property type="match status" value="1"/>
</dbReference>
<dbReference type="EMBL" id="KD001770">
    <property type="protein sequence ID" value="EMS68806.1"/>
    <property type="molecule type" value="Genomic_DNA"/>
</dbReference>
<organism evidence="1">
    <name type="scientific">Triticum urartu</name>
    <name type="common">Red wild einkorn</name>
    <name type="synonym">Crithodium urartu</name>
    <dbReference type="NCBI Taxonomy" id="4572"/>
    <lineage>
        <taxon>Eukaryota</taxon>
        <taxon>Viridiplantae</taxon>
        <taxon>Streptophyta</taxon>
        <taxon>Embryophyta</taxon>
        <taxon>Tracheophyta</taxon>
        <taxon>Spermatophyta</taxon>
        <taxon>Magnoliopsida</taxon>
        <taxon>Liliopsida</taxon>
        <taxon>Poales</taxon>
        <taxon>Poaceae</taxon>
        <taxon>BOP clade</taxon>
        <taxon>Pooideae</taxon>
        <taxon>Triticodae</taxon>
        <taxon>Triticeae</taxon>
        <taxon>Triticinae</taxon>
        <taxon>Triticum</taxon>
    </lineage>
</organism>
<gene>
    <name evidence="1" type="ORF">TRIUR3_10566</name>
</gene>
<reference evidence="1" key="1">
    <citation type="journal article" date="2013" name="Nature">
        <title>Draft genome of the wheat A-genome progenitor Triticum urartu.</title>
        <authorList>
            <person name="Ling H.Q."/>
            <person name="Zhao S."/>
            <person name="Liu D."/>
            <person name="Wang J."/>
            <person name="Sun H."/>
            <person name="Zhang C."/>
            <person name="Fan H."/>
            <person name="Li D."/>
            <person name="Dong L."/>
            <person name="Tao Y."/>
            <person name="Gao C."/>
            <person name="Wu H."/>
            <person name="Li Y."/>
            <person name="Cui Y."/>
            <person name="Guo X."/>
            <person name="Zheng S."/>
            <person name="Wang B."/>
            <person name="Yu K."/>
            <person name="Liang Q."/>
            <person name="Yang W."/>
            <person name="Lou X."/>
            <person name="Chen J."/>
            <person name="Feng M."/>
            <person name="Jian J."/>
            <person name="Zhang X."/>
            <person name="Luo G."/>
            <person name="Jiang Y."/>
            <person name="Liu J."/>
            <person name="Wang Z."/>
            <person name="Sha Y."/>
            <person name="Zhang B."/>
            <person name="Wu H."/>
            <person name="Tang D."/>
            <person name="Shen Q."/>
            <person name="Xue P."/>
            <person name="Zou S."/>
            <person name="Wang X."/>
            <person name="Liu X."/>
            <person name="Wang F."/>
            <person name="Yang Y."/>
            <person name="An X."/>
            <person name="Dong Z."/>
            <person name="Zhang K."/>
            <person name="Zhang X."/>
            <person name="Luo M.C."/>
            <person name="Dvorak J."/>
            <person name="Tong Y."/>
            <person name="Wang J."/>
            <person name="Yang H."/>
            <person name="Li Z."/>
            <person name="Wang D."/>
            <person name="Zhang A."/>
            <person name="Wang J."/>
        </authorList>
    </citation>
    <scope>NUCLEOTIDE SEQUENCE</scope>
</reference>
<evidence type="ECO:0000313" key="1">
    <source>
        <dbReference type="EMBL" id="EMS68806.1"/>
    </source>
</evidence>
<dbReference type="eggNOG" id="ENOG502SB0A">
    <property type="taxonomic scope" value="Eukaryota"/>
</dbReference>
<proteinExistence type="predicted"/>
<protein>
    <submittedName>
        <fullName evidence="1">Uncharacterized protein</fullName>
    </submittedName>
</protein>
<accession>M8A9N7</accession>
<sequence length="172" mass="18943">MERFDDGIVQNFGPFFLVFARGPEFLETALNASDMNKVGGAGNHQPIKQELRVPRGGLRFVVARTRQREAMRKWNGMGANALGKTQPLLVILSSLLTRPLIKAAACRQRQRSKQGRARESSEERMGMPRGLSAYMVDMVWAVLAGWVSACLLVANEIARGMRAGEIGPFVVG</sequence>
<dbReference type="PANTHER" id="PTHR48156">
    <property type="entry name" value="TRANSMEMBRANE PROTEIN"/>
    <property type="match status" value="1"/>
</dbReference>